<sequence length="68" mass="7357">MTEREPDPTMAFGAVVEEDGLKVAPSRKPRNAGARRGGIADEEPPPPLPHPAEIDDRPLSQRFAEPGE</sequence>
<comment type="caution">
    <text evidence="2">The sequence shown here is derived from an EMBL/GenBank/DDBJ whole genome shotgun (WGS) entry which is preliminary data.</text>
</comment>
<dbReference type="Proteomes" id="UP001596058">
    <property type="component" value="Unassembled WGS sequence"/>
</dbReference>
<accession>A0ABW1D0M2</accession>
<gene>
    <name evidence="2" type="ORF">ACFPZ3_42070</name>
</gene>
<feature type="region of interest" description="Disordered" evidence="1">
    <location>
        <begin position="1"/>
        <end position="68"/>
    </location>
</feature>
<name>A0ABW1D0M2_9ACTN</name>
<organism evidence="2 3">
    <name type="scientific">Nonomuraea insulae</name>
    <dbReference type="NCBI Taxonomy" id="1616787"/>
    <lineage>
        <taxon>Bacteria</taxon>
        <taxon>Bacillati</taxon>
        <taxon>Actinomycetota</taxon>
        <taxon>Actinomycetes</taxon>
        <taxon>Streptosporangiales</taxon>
        <taxon>Streptosporangiaceae</taxon>
        <taxon>Nonomuraea</taxon>
    </lineage>
</organism>
<keyword evidence="3" id="KW-1185">Reference proteome</keyword>
<proteinExistence type="predicted"/>
<evidence type="ECO:0000313" key="2">
    <source>
        <dbReference type="EMBL" id="MFC5830485.1"/>
    </source>
</evidence>
<evidence type="ECO:0000313" key="3">
    <source>
        <dbReference type="Proteomes" id="UP001596058"/>
    </source>
</evidence>
<dbReference type="RefSeq" id="WP_379519967.1">
    <property type="nucleotide sequence ID" value="NZ_JBHSPA010000055.1"/>
</dbReference>
<dbReference type="EMBL" id="JBHSPA010000055">
    <property type="protein sequence ID" value="MFC5830485.1"/>
    <property type="molecule type" value="Genomic_DNA"/>
</dbReference>
<protein>
    <submittedName>
        <fullName evidence="2">Uncharacterized protein</fullName>
    </submittedName>
</protein>
<reference evidence="3" key="1">
    <citation type="journal article" date="2019" name="Int. J. Syst. Evol. Microbiol.">
        <title>The Global Catalogue of Microorganisms (GCM) 10K type strain sequencing project: providing services to taxonomists for standard genome sequencing and annotation.</title>
        <authorList>
            <consortium name="The Broad Institute Genomics Platform"/>
            <consortium name="The Broad Institute Genome Sequencing Center for Infectious Disease"/>
            <person name="Wu L."/>
            <person name="Ma J."/>
        </authorList>
    </citation>
    <scope>NUCLEOTIDE SEQUENCE [LARGE SCALE GENOMIC DNA]</scope>
    <source>
        <strain evidence="3">CCUG 53903</strain>
    </source>
</reference>
<evidence type="ECO:0000256" key="1">
    <source>
        <dbReference type="SAM" id="MobiDB-lite"/>
    </source>
</evidence>